<keyword evidence="2" id="KW-0472">Membrane</keyword>
<protein>
    <submittedName>
        <fullName evidence="3">Uncharacterized protein</fullName>
    </submittedName>
</protein>
<feature type="region of interest" description="Disordered" evidence="1">
    <location>
        <begin position="28"/>
        <end position="76"/>
    </location>
</feature>
<evidence type="ECO:0000256" key="1">
    <source>
        <dbReference type="SAM" id="MobiDB-lite"/>
    </source>
</evidence>
<gene>
    <name evidence="3" type="ORF">GA0070563_12124</name>
</gene>
<keyword evidence="2" id="KW-0812">Transmembrane</keyword>
<organism evidence="3 4">
    <name type="scientific">Micromonospora carbonacea</name>
    <dbReference type="NCBI Taxonomy" id="47853"/>
    <lineage>
        <taxon>Bacteria</taxon>
        <taxon>Bacillati</taxon>
        <taxon>Actinomycetota</taxon>
        <taxon>Actinomycetes</taxon>
        <taxon>Micromonosporales</taxon>
        <taxon>Micromonosporaceae</taxon>
        <taxon>Micromonospora</taxon>
    </lineage>
</organism>
<reference evidence="4" key="1">
    <citation type="submission" date="2016-06" db="EMBL/GenBank/DDBJ databases">
        <authorList>
            <person name="Varghese N."/>
            <person name="Submissions Spin"/>
        </authorList>
    </citation>
    <scope>NUCLEOTIDE SEQUENCE [LARGE SCALE GENOMIC DNA]</scope>
    <source>
        <strain evidence="4">DSM 43168</strain>
    </source>
</reference>
<feature type="compositionally biased region" description="Polar residues" evidence="1">
    <location>
        <begin position="42"/>
        <end position="52"/>
    </location>
</feature>
<keyword evidence="4" id="KW-1185">Reference proteome</keyword>
<evidence type="ECO:0000313" key="4">
    <source>
        <dbReference type="Proteomes" id="UP000183585"/>
    </source>
</evidence>
<dbReference type="AlphaFoldDB" id="A0A1C5AVA2"/>
<name>A0A1C5AVA2_9ACTN</name>
<evidence type="ECO:0000313" key="3">
    <source>
        <dbReference type="EMBL" id="SCF49140.1"/>
    </source>
</evidence>
<dbReference type="EMBL" id="FMCT01000021">
    <property type="protein sequence ID" value="SCF49140.1"/>
    <property type="molecule type" value="Genomic_DNA"/>
</dbReference>
<evidence type="ECO:0000256" key="2">
    <source>
        <dbReference type="SAM" id="Phobius"/>
    </source>
</evidence>
<keyword evidence="2" id="KW-1133">Transmembrane helix</keyword>
<dbReference type="RefSeq" id="WP_074478957.1">
    <property type="nucleotide sequence ID" value="NZ_CP191867.1"/>
</dbReference>
<proteinExistence type="predicted"/>
<sequence length="76" mass="7549">MRQGWGAAVAVAVAVVVVAVVVTGVVARRSGTGERPAAPTSVGDTGASSSRLPSPDGSYWDPGRMGSAEPAPMPTE</sequence>
<feature type="transmembrane region" description="Helical" evidence="2">
    <location>
        <begin position="6"/>
        <end position="27"/>
    </location>
</feature>
<dbReference type="Proteomes" id="UP000183585">
    <property type="component" value="Unassembled WGS sequence"/>
</dbReference>
<accession>A0A1C5AVA2</accession>